<feature type="region of interest" description="Disordered" evidence="1">
    <location>
        <begin position="72"/>
        <end position="180"/>
    </location>
</feature>
<sequence length="392" mass="41372">MGKKKGQTERTRVSAHEDRLKLNGVAWAAKLGIPTDEEFWAKWATLDDATNCDGVCDRRAQKIIANFGFSREHNTGTTDGACSSARARGAAGGGKRGAGGSKTGIDDARSAPDERCRRLAEGGGDGDAPRRPAPARARRQRGVGRGRGAARAPVGSATWAAAPRPVAPRPPPPPAAPRMRPEGAIRTVVGDRYGFIHADDEKIGRDLFFLCMQGLAVHPELADSREDDELARALALSREQAAPPVSPVREDDDDDLAWALELSRASEPGSFDAGGADVWERVVDAQSGAPYWWNRDTDETTWDDPAAGRDGGGLSAALDGSAAAPFDTLEGMLRAVGLSDLAPALAAEEVDLETLKFLCLDDLVSDLGIPEAQAAALLAARDARERGQAGLA</sequence>
<dbReference type="Pfam" id="PF02809">
    <property type="entry name" value="UIM"/>
    <property type="match status" value="2"/>
</dbReference>
<dbReference type="InterPro" id="IPR001202">
    <property type="entry name" value="WW_dom"/>
</dbReference>
<dbReference type="EMBL" id="JBBJCI010000017">
    <property type="protein sequence ID" value="KAK7254791.1"/>
    <property type="molecule type" value="Genomic_DNA"/>
</dbReference>
<organism evidence="3 4">
    <name type="scientific">Aureococcus anophagefferens</name>
    <name type="common">Harmful bloom alga</name>
    <dbReference type="NCBI Taxonomy" id="44056"/>
    <lineage>
        <taxon>Eukaryota</taxon>
        <taxon>Sar</taxon>
        <taxon>Stramenopiles</taxon>
        <taxon>Ochrophyta</taxon>
        <taxon>Pelagophyceae</taxon>
        <taxon>Pelagomonadales</taxon>
        <taxon>Pelagomonadaceae</taxon>
        <taxon>Aureococcus</taxon>
    </lineage>
</organism>
<feature type="region of interest" description="Disordered" evidence="1">
    <location>
        <begin position="294"/>
        <end position="313"/>
    </location>
</feature>
<proteinExistence type="predicted"/>
<dbReference type="InterPro" id="IPR003903">
    <property type="entry name" value="UIM_dom"/>
</dbReference>
<evidence type="ECO:0000313" key="3">
    <source>
        <dbReference type="EMBL" id="KAK7254791.1"/>
    </source>
</evidence>
<dbReference type="Proteomes" id="UP001363151">
    <property type="component" value="Unassembled WGS sequence"/>
</dbReference>
<evidence type="ECO:0000256" key="1">
    <source>
        <dbReference type="SAM" id="MobiDB-lite"/>
    </source>
</evidence>
<accession>A0ABR1GG42</accession>
<gene>
    <name evidence="3" type="ORF">SO694_00132052</name>
</gene>
<protein>
    <submittedName>
        <fullName evidence="3">E3 ubiquitin protein ligase</fullName>
    </submittedName>
</protein>
<evidence type="ECO:0000313" key="4">
    <source>
        <dbReference type="Proteomes" id="UP001363151"/>
    </source>
</evidence>
<dbReference type="SUPFAM" id="SSF51045">
    <property type="entry name" value="WW domain"/>
    <property type="match status" value="1"/>
</dbReference>
<reference evidence="3 4" key="1">
    <citation type="submission" date="2024-03" db="EMBL/GenBank/DDBJ databases">
        <title>Aureococcus anophagefferens CCMP1851 and Kratosvirus quantuckense: Draft genome of a second virus-susceptible host strain in the model system.</title>
        <authorList>
            <person name="Chase E."/>
            <person name="Truchon A.R."/>
            <person name="Schepens W."/>
            <person name="Wilhelm S.W."/>
        </authorList>
    </citation>
    <scope>NUCLEOTIDE SEQUENCE [LARGE SCALE GENOMIC DNA]</scope>
    <source>
        <strain evidence="3 4">CCMP1851</strain>
    </source>
</reference>
<feature type="domain" description="WW" evidence="2">
    <location>
        <begin position="279"/>
        <end position="307"/>
    </location>
</feature>
<dbReference type="Gene3D" id="2.20.70.10">
    <property type="match status" value="1"/>
</dbReference>
<dbReference type="Pfam" id="PF00397">
    <property type="entry name" value="WW"/>
    <property type="match status" value="1"/>
</dbReference>
<feature type="compositionally biased region" description="Low complexity" evidence="1">
    <location>
        <begin position="149"/>
        <end position="164"/>
    </location>
</feature>
<dbReference type="PROSITE" id="PS01159">
    <property type="entry name" value="WW_DOMAIN_1"/>
    <property type="match status" value="1"/>
</dbReference>
<name>A0ABR1GG42_AURAN</name>
<dbReference type="InterPro" id="IPR013761">
    <property type="entry name" value="SAM/pointed_sf"/>
</dbReference>
<dbReference type="InterPro" id="IPR036020">
    <property type="entry name" value="WW_dom_sf"/>
</dbReference>
<dbReference type="PROSITE" id="PS50330">
    <property type="entry name" value="UIM"/>
    <property type="match status" value="2"/>
</dbReference>
<feature type="compositionally biased region" description="Gly residues" evidence="1">
    <location>
        <begin position="90"/>
        <end position="102"/>
    </location>
</feature>
<dbReference type="SMART" id="SM00456">
    <property type="entry name" value="WW"/>
    <property type="match status" value="1"/>
</dbReference>
<feature type="compositionally biased region" description="Low complexity" evidence="1">
    <location>
        <begin position="80"/>
        <end position="89"/>
    </location>
</feature>
<evidence type="ECO:0000259" key="2">
    <source>
        <dbReference type="PROSITE" id="PS50020"/>
    </source>
</evidence>
<keyword evidence="4" id="KW-1185">Reference proteome</keyword>
<feature type="compositionally biased region" description="Basic and acidic residues" evidence="1">
    <location>
        <begin position="104"/>
        <end position="120"/>
    </location>
</feature>
<feature type="compositionally biased region" description="Pro residues" evidence="1">
    <location>
        <begin position="165"/>
        <end position="176"/>
    </location>
</feature>
<dbReference type="CDD" id="cd00201">
    <property type="entry name" value="WW"/>
    <property type="match status" value="1"/>
</dbReference>
<dbReference type="SMART" id="SM00726">
    <property type="entry name" value="UIM"/>
    <property type="match status" value="2"/>
</dbReference>
<dbReference type="PROSITE" id="PS50020">
    <property type="entry name" value="WW_DOMAIN_2"/>
    <property type="match status" value="1"/>
</dbReference>
<dbReference type="Gene3D" id="1.10.150.50">
    <property type="entry name" value="Transcription Factor, Ets-1"/>
    <property type="match status" value="1"/>
</dbReference>
<comment type="caution">
    <text evidence="3">The sequence shown here is derived from an EMBL/GenBank/DDBJ whole genome shotgun (WGS) entry which is preliminary data.</text>
</comment>